<keyword evidence="3" id="KW-1185">Reference proteome</keyword>
<dbReference type="PANTHER" id="PTHR43830">
    <property type="entry name" value="PROTEIN PSP1"/>
    <property type="match status" value="1"/>
</dbReference>
<dbReference type="EMBL" id="CP002630">
    <property type="protein sequence ID" value="AEB10964.1"/>
    <property type="molecule type" value="Genomic_DNA"/>
</dbReference>
<dbReference type="PANTHER" id="PTHR43830:SF3">
    <property type="entry name" value="PROTEIN PSP1"/>
    <property type="match status" value="1"/>
</dbReference>
<dbReference type="Pfam" id="PF04468">
    <property type="entry name" value="PSP1"/>
    <property type="match status" value="1"/>
</dbReference>
<dbReference type="STRING" id="869210.Marky_0203"/>
<dbReference type="HOGENOM" id="CLU_033149_2_0_0"/>
<dbReference type="Proteomes" id="UP000007030">
    <property type="component" value="Chromosome"/>
</dbReference>
<dbReference type="KEGG" id="mhd:Marky_0203"/>
<reference evidence="2 3" key="1">
    <citation type="journal article" date="2012" name="Stand. Genomic Sci.">
        <title>Complete genome sequence of the aerobic, heterotroph Marinithermus hydrothermalis type strain (T1(T)) from a deep-sea hydrothermal vent chimney.</title>
        <authorList>
            <person name="Copeland A."/>
            <person name="Gu W."/>
            <person name="Yasawong M."/>
            <person name="Lapidus A."/>
            <person name="Lucas S."/>
            <person name="Deshpande S."/>
            <person name="Pagani I."/>
            <person name="Tapia R."/>
            <person name="Cheng J.F."/>
            <person name="Goodwin L.A."/>
            <person name="Pitluck S."/>
            <person name="Liolios K."/>
            <person name="Ivanova N."/>
            <person name="Mavromatis K."/>
            <person name="Mikhailova N."/>
            <person name="Pati A."/>
            <person name="Chen A."/>
            <person name="Palaniappan K."/>
            <person name="Land M."/>
            <person name="Pan C."/>
            <person name="Brambilla E.M."/>
            <person name="Rohde M."/>
            <person name="Tindall B.J."/>
            <person name="Sikorski J."/>
            <person name="Goker M."/>
            <person name="Detter J.C."/>
            <person name="Bristow J."/>
            <person name="Eisen J.A."/>
            <person name="Markowitz V."/>
            <person name="Hugenholtz P."/>
            <person name="Kyrpides N.C."/>
            <person name="Klenk H.P."/>
            <person name="Woyke T."/>
        </authorList>
    </citation>
    <scope>NUCLEOTIDE SEQUENCE [LARGE SCALE GENOMIC DNA]</scope>
    <source>
        <strain evidence="3">DSM 14884 / JCM 11576 / T1</strain>
    </source>
</reference>
<dbReference type="AlphaFoldDB" id="F2NNC3"/>
<dbReference type="InterPro" id="IPR047767">
    <property type="entry name" value="PSP1-like"/>
</dbReference>
<dbReference type="GO" id="GO:0005737">
    <property type="term" value="C:cytoplasm"/>
    <property type="evidence" value="ECO:0007669"/>
    <property type="project" value="TreeGrafter"/>
</dbReference>
<proteinExistence type="predicted"/>
<organism evidence="2 3">
    <name type="scientific">Marinithermus hydrothermalis (strain DSM 14884 / JCM 11576 / T1)</name>
    <dbReference type="NCBI Taxonomy" id="869210"/>
    <lineage>
        <taxon>Bacteria</taxon>
        <taxon>Thermotogati</taxon>
        <taxon>Deinococcota</taxon>
        <taxon>Deinococci</taxon>
        <taxon>Thermales</taxon>
        <taxon>Thermaceae</taxon>
        <taxon>Marinithermus</taxon>
    </lineage>
</organism>
<dbReference type="PROSITE" id="PS51411">
    <property type="entry name" value="PSP1_C"/>
    <property type="match status" value="1"/>
</dbReference>
<dbReference type="OrthoDB" id="9779344at2"/>
<name>F2NNC3_MARHT</name>
<protein>
    <submittedName>
        <fullName evidence="2">PSP1 domain protein</fullName>
    </submittedName>
</protein>
<dbReference type="InterPro" id="IPR007557">
    <property type="entry name" value="PSP1_C"/>
</dbReference>
<gene>
    <name evidence="2" type="ordered locus">Marky_0203</name>
</gene>
<evidence type="ECO:0000259" key="1">
    <source>
        <dbReference type="PROSITE" id="PS51411"/>
    </source>
</evidence>
<dbReference type="eggNOG" id="COG1774">
    <property type="taxonomic scope" value="Bacteria"/>
</dbReference>
<dbReference type="RefSeq" id="WP_013703019.1">
    <property type="nucleotide sequence ID" value="NC_015387.1"/>
</dbReference>
<feature type="domain" description="PSP1 C-terminal" evidence="1">
    <location>
        <begin position="59"/>
        <end position="144"/>
    </location>
</feature>
<accession>F2NNC3</accession>
<dbReference type="NCBIfam" id="NF041131">
    <property type="entry name" value="RicT_YaaT_fam"/>
    <property type="match status" value="1"/>
</dbReference>
<sequence>MQRCVGVRLNNGSHNPKLYDCAFEGDPPPVGCWVVVRTPRGLELGKVRSEPREANKPYGEVVRLARADDHERAAVLKERAEELKWWLKARMRREGVGVKVLGCSYTLDGGHVVVHYAAESRVDLRRFVGEIARRSGARVEFAAMGPRDQTAYLGTLGACGMESCCSTWLQEFAPVTIRMARDQQLPLNPEKISGPCGRLLCCLQYEHAMYKELLADLPKKNARVCSKDGVCGKVQKLNPLAGTVDVLTQEGAVVTVPKEELERE</sequence>
<evidence type="ECO:0000313" key="3">
    <source>
        <dbReference type="Proteomes" id="UP000007030"/>
    </source>
</evidence>
<evidence type="ECO:0000313" key="2">
    <source>
        <dbReference type="EMBL" id="AEB10964.1"/>
    </source>
</evidence>